<evidence type="ECO:0000313" key="1">
    <source>
        <dbReference type="EMBL" id="CAG8791287.1"/>
    </source>
</evidence>
<keyword evidence="2" id="KW-1185">Reference proteome</keyword>
<dbReference type="EMBL" id="CAJVQC010052190">
    <property type="protein sequence ID" value="CAG8791287.1"/>
    <property type="molecule type" value="Genomic_DNA"/>
</dbReference>
<feature type="non-terminal residue" evidence="1">
    <location>
        <position position="1"/>
    </location>
</feature>
<organism evidence="1 2">
    <name type="scientific">Racocetra persica</name>
    <dbReference type="NCBI Taxonomy" id="160502"/>
    <lineage>
        <taxon>Eukaryota</taxon>
        <taxon>Fungi</taxon>
        <taxon>Fungi incertae sedis</taxon>
        <taxon>Mucoromycota</taxon>
        <taxon>Glomeromycotina</taxon>
        <taxon>Glomeromycetes</taxon>
        <taxon>Diversisporales</taxon>
        <taxon>Gigasporaceae</taxon>
        <taxon>Racocetra</taxon>
    </lineage>
</organism>
<dbReference type="Proteomes" id="UP000789920">
    <property type="component" value="Unassembled WGS sequence"/>
</dbReference>
<reference evidence="1" key="1">
    <citation type="submission" date="2021-06" db="EMBL/GenBank/DDBJ databases">
        <authorList>
            <person name="Kallberg Y."/>
            <person name="Tangrot J."/>
            <person name="Rosling A."/>
        </authorList>
    </citation>
    <scope>NUCLEOTIDE SEQUENCE</scope>
    <source>
        <strain evidence="1">MA461A</strain>
    </source>
</reference>
<feature type="non-terminal residue" evidence="1">
    <location>
        <position position="58"/>
    </location>
</feature>
<name>A0ACA9RFU6_9GLOM</name>
<sequence length="58" mass="6489">STLVVNILREKMNANHVTSSMSRFMETSGGSNIRSTVSSFSVDEIEVFKLDEKRGIPR</sequence>
<comment type="caution">
    <text evidence="1">The sequence shown here is derived from an EMBL/GenBank/DDBJ whole genome shotgun (WGS) entry which is preliminary data.</text>
</comment>
<proteinExistence type="predicted"/>
<accession>A0ACA9RFU6</accession>
<gene>
    <name evidence="1" type="ORF">RPERSI_LOCUS19198</name>
</gene>
<protein>
    <submittedName>
        <fullName evidence="1">16316_t:CDS:1</fullName>
    </submittedName>
</protein>
<evidence type="ECO:0000313" key="2">
    <source>
        <dbReference type="Proteomes" id="UP000789920"/>
    </source>
</evidence>